<feature type="transmembrane region" description="Helical" evidence="6">
    <location>
        <begin position="136"/>
        <end position="158"/>
    </location>
</feature>
<keyword evidence="9" id="KW-1185">Reference proteome</keyword>
<dbReference type="InterPro" id="IPR011701">
    <property type="entry name" value="MFS"/>
</dbReference>
<feature type="transmembrane region" description="Helical" evidence="6">
    <location>
        <begin position="103"/>
        <end position="124"/>
    </location>
</feature>
<evidence type="ECO:0000256" key="3">
    <source>
        <dbReference type="ARBA" id="ARBA00022692"/>
    </source>
</evidence>
<keyword evidence="2" id="KW-0813">Transport</keyword>
<dbReference type="Pfam" id="PF07690">
    <property type="entry name" value="MFS_1"/>
    <property type="match status" value="1"/>
</dbReference>
<dbReference type="InterPro" id="IPR036259">
    <property type="entry name" value="MFS_trans_sf"/>
</dbReference>
<protein>
    <recommendedName>
        <fullName evidence="7">Major facilitator superfamily (MFS) profile domain-containing protein</fullName>
    </recommendedName>
</protein>
<dbReference type="EMBL" id="KN847321">
    <property type="protein sequence ID" value="KIW52091.1"/>
    <property type="molecule type" value="Genomic_DNA"/>
</dbReference>
<feature type="transmembrane region" description="Helical" evidence="6">
    <location>
        <begin position="364"/>
        <end position="384"/>
    </location>
</feature>
<dbReference type="SUPFAM" id="SSF51735">
    <property type="entry name" value="NAD(P)-binding Rossmann-fold domains"/>
    <property type="match status" value="1"/>
</dbReference>
<keyword evidence="5 6" id="KW-0472">Membrane</keyword>
<dbReference type="Proteomes" id="UP000054342">
    <property type="component" value="Unassembled WGS sequence"/>
</dbReference>
<feature type="transmembrane region" description="Helical" evidence="6">
    <location>
        <begin position="243"/>
        <end position="264"/>
    </location>
</feature>
<evidence type="ECO:0000256" key="1">
    <source>
        <dbReference type="ARBA" id="ARBA00004141"/>
    </source>
</evidence>
<dbReference type="InterPro" id="IPR001509">
    <property type="entry name" value="Epimerase_deHydtase"/>
</dbReference>
<feature type="transmembrane region" description="Helical" evidence="6">
    <location>
        <begin position="44"/>
        <end position="62"/>
    </location>
</feature>
<dbReference type="GO" id="GO:0016020">
    <property type="term" value="C:membrane"/>
    <property type="evidence" value="ECO:0007669"/>
    <property type="project" value="UniProtKB-SubCell"/>
</dbReference>
<name>A0A0D2BIF6_9EURO</name>
<dbReference type="PANTHER" id="PTHR43791">
    <property type="entry name" value="PERMEASE-RELATED"/>
    <property type="match status" value="1"/>
</dbReference>
<feature type="transmembrane region" description="Helical" evidence="6">
    <location>
        <begin position="302"/>
        <end position="319"/>
    </location>
</feature>
<feature type="transmembrane region" description="Helical" evidence="6">
    <location>
        <begin position="270"/>
        <end position="290"/>
    </location>
</feature>
<dbReference type="PANTHER" id="PTHR43791:SF40">
    <property type="entry name" value="THIAMINE PATHWAY TRANSPORTER THI73"/>
    <property type="match status" value="1"/>
</dbReference>
<dbReference type="GO" id="GO:0022857">
    <property type="term" value="F:transmembrane transporter activity"/>
    <property type="evidence" value="ECO:0007669"/>
    <property type="project" value="InterPro"/>
</dbReference>
<evidence type="ECO:0000256" key="4">
    <source>
        <dbReference type="ARBA" id="ARBA00022989"/>
    </source>
</evidence>
<accession>A0A0D2BIF6</accession>
<feature type="transmembrane region" description="Helical" evidence="6">
    <location>
        <begin position="206"/>
        <end position="231"/>
    </location>
</feature>
<dbReference type="Gene3D" id="3.40.50.720">
    <property type="entry name" value="NAD(P)-binding Rossmann-like Domain"/>
    <property type="match status" value="1"/>
</dbReference>
<sequence>MGLPKDLGLQGNDFSWMATAFFIGYAVAEFPQGYLLQKFPLAKVLGFNVLCWGITICCSAAAQNFAGMVALRTLLGCFEAVISPALILSTSQWYTKRESGPRYGIWYCGLGAGQIVGGLVSFAAQHGAKSASFGGWRIMMVSIGAFNIGVACVVLAILPDSVHQARFLTAEEKAAIHRKLIIDQGGNGKKIFKLASLGEMFLDSQIWLLLLLTVLIVIPSGVITTFSATLIRGFGYDSKQSALLNMPSGIVSIASTLLCTFAILRGFPRWLSIVLLLIPVIIGAGLMSFIAKDNQSGKLAGIYLINFIVAPLAIIYIWVGANTAGYTKRVASNALIAIGFSIANIIGPQTFQAQDAPDYLPAKITIFAVAGGAMVISILLRLLYGFRNRHNMKNREAQLAEIAASGVEAVNDDQTDRKNPAFVLSGEPLKMPHAERTPIEPPSLIVVTGANGFIASHTIHLLLKAGYRVLGTVRTAQKAELVQKTHAQLTPDAVAAHLLRTAVVRDITDPEAYTALFQTATPPPAAIMHMASPFGYDVTDFERDLMQPAVRGTSAVLSAALATSSVRRVIHTNSFACIYDASLGLRPGYTYTARDWCPLTYEDGVDGAKNAPMAYRASRAVAEKTAWSFMSTSMSMPMQASEQRKAKAPSFDMVSLCPAMVFGPFLDTPSSLPRSPDELNTSNKLVWDVVSAAGNDRNGDGDGDGAVLPPTKGPVWIDVRDVALAHVKCLVLPSDEMRGRRRRLMLAKGVYCNQEIADVSREVVTKQKLKQEGRIRIRIPVGKPGTREAHTHFAVDASEEEALLGDGGKWRGLKECMADLVPQLYRIEKPVEAQ</sequence>
<dbReference type="AlphaFoldDB" id="A0A0D2BIF6"/>
<evidence type="ECO:0000256" key="2">
    <source>
        <dbReference type="ARBA" id="ARBA00022448"/>
    </source>
</evidence>
<organism evidence="8 9">
    <name type="scientific">Exophiala xenobiotica</name>
    <dbReference type="NCBI Taxonomy" id="348802"/>
    <lineage>
        <taxon>Eukaryota</taxon>
        <taxon>Fungi</taxon>
        <taxon>Dikarya</taxon>
        <taxon>Ascomycota</taxon>
        <taxon>Pezizomycotina</taxon>
        <taxon>Eurotiomycetes</taxon>
        <taxon>Chaetothyriomycetidae</taxon>
        <taxon>Chaetothyriales</taxon>
        <taxon>Herpotrichiellaceae</taxon>
        <taxon>Exophiala</taxon>
    </lineage>
</organism>
<dbReference type="Gene3D" id="1.20.1250.20">
    <property type="entry name" value="MFS general substrate transporter like domains"/>
    <property type="match status" value="1"/>
</dbReference>
<evidence type="ECO:0000256" key="6">
    <source>
        <dbReference type="SAM" id="Phobius"/>
    </source>
</evidence>
<dbReference type="GeneID" id="25329668"/>
<proteinExistence type="predicted"/>
<evidence type="ECO:0000259" key="7">
    <source>
        <dbReference type="PROSITE" id="PS50850"/>
    </source>
</evidence>
<dbReference type="HOGENOM" id="CLU_017629_0_0_1"/>
<evidence type="ECO:0000256" key="5">
    <source>
        <dbReference type="ARBA" id="ARBA00023136"/>
    </source>
</evidence>
<reference evidence="8 9" key="1">
    <citation type="submission" date="2015-01" db="EMBL/GenBank/DDBJ databases">
        <title>The Genome Sequence of Exophiala xenobiotica CBS118157.</title>
        <authorList>
            <consortium name="The Broad Institute Genomics Platform"/>
            <person name="Cuomo C."/>
            <person name="de Hoog S."/>
            <person name="Gorbushina A."/>
            <person name="Stielow B."/>
            <person name="Teixiera M."/>
            <person name="Abouelleil A."/>
            <person name="Chapman S.B."/>
            <person name="Priest M."/>
            <person name="Young S.K."/>
            <person name="Wortman J."/>
            <person name="Nusbaum C."/>
            <person name="Birren B."/>
        </authorList>
    </citation>
    <scope>NUCLEOTIDE SEQUENCE [LARGE SCALE GENOMIC DNA]</scope>
    <source>
        <strain evidence="8 9">CBS 118157</strain>
    </source>
</reference>
<comment type="subcellular location">
    <subcellularLocation>
        <location evidence="1">Membrane</location>
        <topology evidence="1">Multi-pass membrane protein</topology>
    </subcellularLocation>
</comment>
<feature type="transmembrane region" description="Helical" evidence="6">
    <location>
        <begin position="69"/>
        <end position="91"/>
    </location>
</feature>
<evidence type="ECO:0000313" key="8">
    <source>
        <dbReference type="EMBL" id="KIW52091.1"/>
    </source>
</evidence>
<dbReference type="SUPFAM" id="SSF103473">
    <property type="entry name" value="MFS general substrate transporter"/>
    <property type="match status" value="1"/>
</dbReference>
<keyword evidence="3 6" id="KW-0812">Transmembrane</keyword>
<evidence type="ECO:0000313" key="9">
    <source>
        <dbReference type="Proteomes" id="UP000054342"/>
    </source>
</evidence>
<feature type="domain" description="Major facilitator superfamily (MFS) profile" evidence="7">
    <location>
        <begin position="1"/>
        <end position="389"/>
    </location>
</feature>
<keyword evidence="4 6" id="KW-1133">Transmembrane helix</keyword>
<dbReference type="PROSITE" id="PS50850">
    <property type="entry name" value="MFS"/>
    <property type="match status" value="1"/>
</dbReference>
<dbReference type="InterPro" id="IPR036291">
    <property type="entry name" value="NAD(P)-bd_dom_sf"/>
</dbReference>
<dbReference type="RefSeq" id="XP_013312675.1">
    <property type="nucleotide sequence ID" value="XM_013457221.1"/>
</dbReference>
<dbReference type="InterPro" id="IPR020846">
    <property type="entry name" value="MFS_dom"/>
</dbReference>
<gene>
    <name evidence="8" type="ORF">PV05_07760</name>
</gene>
<dbReference type="Pfam" id="PF01370">
    <property type="entry name" value="Epimerase"/>
    <property type="match status" value="1"/>
</dbReference>
<dbReference type="OrthoDB" id="6730379at2759"/>